<dbReference type="EMBL" id="CAMXCT010001691">
    <property type="protein sequence ID" value="CAI3992275.1"/>
    <property type="molecule type" value="Genomic_DNA"/>
</dbReference>
<dbReference type="GO" id="GO:0008270">
    <property type="term" value="F:zinc ion binding"/>
    <property type="evidence" value="ECO:0007669"/>
    <property type="project" value="UniProtKB-KW"/>
</dbReference>
<reference evidence="4" key="1">
    <citation type="submission" date="2022-10" db="EMBL/GenBank/DDBJ databases">
        <authorList>
            <person name="Chen Y."/>
            <person name="Dougan E. K."/>
            <person name="Chan C."/>
            <person name="Rhodes N."/>
            <person name="Thang M."/>
        </authorList>
    </citation>
    <scope>NUCLEOTIDE SEQUENCE</scope>
</reference>
<dbReference type="PROSITE" id="PS50089">
    <property type="entry name" value="ZF_RING_2"/>
    <property type="match status" value="1"/>
</dbReference>
<accession>A0A9P1CIU1</accession>
<protein>
    <submittedName>
        <fullName evidence="5">RING-type domain-containing protein</fullName>
    </submittedName>
</protein>
<keyword evidence="1" id="KW-0863">Zinc-finger</keyword>
<dbReference type="SUPFAM" id="SSF57850">
    <property type="entry name" value="RING/U-box"/>
    <property type="match status" value="1"/>
</dbReference>
<proteinExistence type="predicted"/>
<dbReference type="AlphaFoldDB" id="A0A9P1CIU1"/>
<gene>
    <name evidence="4" type="ORF">C1SCF055_LOCUS19115</name>
</gene>
<evidence type="ECO:0000313" key="5">
    <source>
        <dbReference type="EMBL" id="CAL4779587.1"/>
    </source>
</evidence>
<reference evidence="5 6" key="2">
    <citation type="submission" date="2024-05" db="EMBL/GenBank/DDBJ databases">
        <authorList>
            <person name="Chen Y."/>
            <person name="Shah S."/>
            <person name="Dougan E. K."/>
            <person name="Thang M."/>
            <person name="Chan C."/>
        </authorList>
    </citation>
    <scope>NUCLEOTIDE SEQUENCE [LARGE SCALE GENOMIC DNA]</scope>
</reference>
<sequence length="368" mass="39479">MSSSSGALARCAQLLGFSTSWVSQLLHRFAELRHGATDSTLAVLLITLVQAAAYAMVDGVLSVLRNLPLLDASGAALGYEELNEVAAAMVDPRQCARCGFGPIDHQGCDNLRTHHGEVMAGGVIQNQCLRCGWFANSLTDWPPWDGELHTEQGRAMQRQRTWCEVVVTIKASSKALVVPYSMLLLGEWLQLSPTLAGSLAFSYLIPWTIENSSLFASLASPVVPPRRRAPRRGQAPRGQRPAQRADDADCGAQRSDPELPDITQSVALQTILTSLPDAIYLKPGAICSVCLETFPDEAAEVVGKEGAASAAVALQRLRPPVVALRCGHPLHLECAEAAVSASRSRHLRCPLCRQPVTLTGEATANVFS</sequence>
<evidence type="ECO:0000313" key="4">
    <source>
        <dbReference type="EMBL" id="CAI3992275.1"/>
    </source>
</evidence>
<dbReference type="OrthoDB" id="429510at2759"/>
<organism evidence="4">
    <name type="scientific">Cladocopium goreaui</name>
    <dbReference type="NCBI Taxonomy" id="2562237"/>
    <lineage>
        <taxon>Eukaryota</taxon>
        <taxon>Sar</taxon>
        <taxon>Alveolata</taxon>
        <taxon>Dinophyceae</taxon>
        <taxon>Suessiales</taxon>
        <taxon>Symbiodiniaceae</taxon>
        <taxon>Cladocopium</taxon>
    </lineage>
</organism>
<dbReference type="SMART" id="SM00184">
    <property type="entry name" value="RING"/>
    <property type="match status" value="1"/>
</dbReference>
<feature type="compositionally biased region" description="Low complexity" evidence="2">
    <location>
        <begin position="232"/>
        <end position="242"/>
    </location>
</feature>
<dbReference type="EMBL" id="CAMXCT030001691">
    <property type="protein sequence ID" value="CAL4779587.1"/>
    <property type="molecule type" value="Genomic_DNA"/>
</dbReference>
<evidence type="ECO:0000313" key="6">
    <source>
        <dbReference type="Proteomes" id="UP001152797"/>
    </source>
</evidence>
<dbReference type="Proteomes" id="UP001152797">
    <property type="component" value="Unassembled WGS sequence"/>
</dbReference>
<dbReference type="Gene3D" id="3.30.40.10">
    <property type="entry name" value="Zinc/RING finger domain, C3HC4 (zinc finger)"/>
    <property type="match status" value="1"/>
</dbReference>
<dbReference type="InterPro" id="IPR001841">
    <property type="entry name" value="Znf_RING"/>
</dbReference>
<feature type="region of interest" description="Disordered" evidence="2">
    <location>
        <begin position="224"/>
        <end position="258"/>
    </location>
</feature>
<keyword evidence="6" id="KW-1185">Reference proteome</keyword>
<comment type="caution">
    <text evidence="4">The sequence shown here is derived from an EMBL/GenBank/DDBJ whole genome shotgun (WGS) entry which is preliminary data.</text>
</comment>
<dbReference type="EMBL" id="CAMXCT020001691">
    <property type="protein sequence ID" value="CAL1145650.1"/>
    <property type="molecule type" value="Genomic_DNA"/>
</dbReference>
<feature type="domain" description="RING-type" evidence="3">
    <location>
        <begin position="287"/>
        <end position="353"/>
    </location>
</feature>
<keyword evidence="1" id="KW-0862">Zinc</keyword>
<evidence type="ECO:0000256" key="1">
    <source>
        <dbReference type="PROSITE-ProRule" id="PRU00175"/>
    </source>
</evidence>
<name>A0A9P1CIU1_9DINO</name>
<dbReference type="InterPro" id="IPR013083">
    <property type="entry name" value="Znf_RING/FYVE/PHD"/>
</dbReference>
<evidence type="ECO:0000256" key="2">
    <source>
        <dbReference type="SAM" id="MobiDB-lite"/>
    </source>
</evidence>
<evidence type="ECO:0000259" key="3">
    <source>
        <dbReference type="PROSITE" id="PS50089"/>
    </source>
</evidence>
<keyword evidence="1" id="KW-0479">Metal-binding</keyword>